<dbReference type="InterPro" id="IPR006059">
    <property type="entry name" value="SBP"/>
</dbReference>
<dbReference type="eggNOG" id="COG1653">
    <property type="taxonomic scope" value="Bacteria"/>
</dbReference>
<dbReference type="AlphaFoldDB" id="E4QCD9"/>
<keyword evidence="5" id="KW-0449">Lipoprotein</keyword>
<accession>E4QCD9</accession>
<proteinExistence type="predicted"/>
<reference evidence="6 7" key="2">
    <citation type="journal article" date="2011" name="J. Bacteriol.">
        <title>Complete genome sequences for the anaerobic, extremely thermophilic plant biomass-degrading bacteria Caldicellulosiruptor hydrothermalis, Caldicellulosiruptor kristjanssonii, Caldicellulosiruptor kronotskyensis, Caldicellulosiruptor owensenis, and Caldicellulosiruptor lactoaceticus.</title>
        <authorList>
            <person name="Blumer-Schuette S.E."/>
            <person name="Ozdemir I."/>
            <person name="Mistry D."/>
            <person name="Lucas S."/>
            <person name="Lapidus A."/>
            <person name="Cheng J.F."/>
            <person name="Goodwin L.A."/>
            <person name="Pitluck S."/>
            <person name="Land M.L."/>
            <person name="Hauser L.J."/>
            <person name="Woyke T."/>
            <person name="Mikhailova N."/>
            <person name="Pati A."/>
            <person name="Kyrpides N.C."/>
            <person name="Ivanova N."/>
            <person name="Detter J.C."/>
            <person name="Walston-Davenport K."/>
            <person name="Han S."/>
            <person name="Adams M.W."/>
            <person name="Kelly R.M."/>
        </authorList>
    </citation>
    <scope>NUCLEOTIDE SEQUENCE [LARGE SCALE GENOMIC DNA]</scope>
    <source>
        <strain evidence="7">DSM 18901 / VKM B-2411 / 108</strain>
    </source>
</reference>
<dbReference type="Proteomes" id="UP000006890">
    <property type="component" value="Chromosome"/>
</dbReference>
<keyword evidence="2" id="KW-0732">Signal</keyword>
<evidence type="ECO:0000256" key="5">
    <source>
        <dbReference type="ARBA" id="ARBA00023288"/>
    </source>
</evidence>
<dbReference type="CDD" id="cd13585">
    <property type="entry name" value="PBP2_TMBP_like"/>
    <property type="match status" value="1"/>
</dbReference>
<evidence type="ECO:0000256" key="4">
    <source>
        <dbReference type="ARBA" id="ARBA00023139"/>
    </source>
</evidence>
<dbReference type="PANTHER" id="PTHR43649">
    <property type="entry name" value="ARABINOSE-BINDING PROTEIN-RELATED"/>
    <property type="match status" value="1"/>
</dbReference>
<dbReference type="OrthoDB" id="383937at2"/>
<dbReference type="STRING" id="632292.Calhy_0492"/>
<sequence length="420" mass="47089">MKKFERFIAVLVVFALALTLFVAFRPSEAISSSKKVTISTSMWGDINAKYDFIAAFEKKYPNIKVNVIKAPENYSEKLQAMIAANKAPDVPLVWECDIGRFAKNGVIIPLDPYIKKTKAFTMNDFIPAFAKLTKMQGAVYGLPWCFATEIMYYNKTLFDKAKVPYPTDKWTWDDVLNAAKKLTIVKGGKTIQWGIDYPRFVGIWYALIGAAGDDVADEKGNVALGKGVKIAVQWVYDLVNKYKVMPAPSTSMGVTDLFASGKAAMAFTGSWMISTYRDIKDFKWDIAPLPKKVRQYSNLHTGFYTISKTSKYKEESWKFIEFMLSEEGQKILSQGYNNPSARKSLMAKGYYKVAGPNGPTNWKAMDDTAQFAQLGYVLLPPGGTDKFVKRLESAVAKQVLIDQAINEGIKELKEITASYK</sequence>
<gene>
    <name evidence="6" type="ordered locus">Calhy_0492</name>
</gene>
<evidence type="ECO:0000256" key="3">
    <source>
        <dbReference type="ARBA" id="ARBA00023136"/>
    </source>
</evidence>
<dbReference type="HOGENOM" id="CLU_031285_10_5_9"/>
<dbReference type="EMBL" id="CP002219">
    <property type="protein sequence ID" value="ADQ06235.1"/>
    <property type="molecule type" value="Genomic_DNA"/>
</dbReference>
<protein>
    <submittedName>
        <fullName evidence="6">Extracellular solute-binding protein family 1</fullName>
    </submittedName>
</protein>
<keyword evidence="3" id="KW-0472">Membrane</keyword>
<evidence type="ECO:0000256" key="2">
    <source>
        <dbReference type="ARBA" id="ARBA00022729"/>
    </source>
</evidence>
<keyword evidence="7" id="KW-1185">Reference proteome</keyword>
<evidence type="ECO:0000313" key="6">
    <source>
        <dbReference type="EMBL" id="ADQ06235.1"/>
    </source>
</evidence>
<dbReference type="SUPFAM" id="SSF53850">
    <property type="entry name" value="Periplasmic binding protein-like II"/>
    <property type="match status" value="1"/>
</dbReference>
<name>E4QCD9_CALH1</name>
<keyword evidence="4" id="KW-0564">Palmitate</keyword>
<dbReference type="Gene3D" id="3.40.190.10">
    <property type="entry name" value="Periplasmic binding protein-like II"/>
    <property type="match status" value="1"/>
</dbReference>
<organism evidence="6 7">
    <name type="scientific">Caldicellulosiruptor hydrothermalis (strain DSM 18901 / VKM B-2411 / 108)</name>
    <dbReference type="NCBI Taxonomy" id="632292"/>
    <lineage>
        <taxon>Bacteria</taxon>
        <taxon>Bacillati</taxon>
        <taxon>Bacillota</taxon>
        <taxon>Bacillota incertae sedis</taxon>
        <taxon>Caldicellulosiruptorales</taxon>
        <taxon>Caldicellulosiruptoraceae</taxon>
        <taxon>Caldicellulosiruptor</taxon>
    </lineage>
</organism>
<evidence type="ECO:0000256" key="1">
    <source>
        <dbReference type="ARBA" id="ARBA00022475"/>
    </source>
</evidence>
<keyword evidence="1" id="KW-1003">Cell membrane</keyword>
<evidence type="ECO:0000313" key="7">
    <source>
        <dbReference type="Proteomes" id="UP000006890"/>
    </source>
</evidence>
<reference key="1">
    <citation type="submission" date="2010-09" db="EMBL/GenBank/DDBJ databases">
        <title>Complete sequence of Caldicellulosiruptor hydrothermalis 108.</title>
        <authorList>
            <consortium name="US DOE Joint Genome Institute"/>
            <person name="Lucas S."/>
            <person name="Copeland A."/>
            <person name="Lapidus A."/>
            <person name="Cheng J.-F."/>
            <person name="Bruce D."/>
            <person name="Goodwin L."/>
            <person name="Pitluck S."/>
            <person name="Davenport K."/>
            <person name="Detter J.C."/>
            <person name="Han C."/>
            <person name="Tapia R."/>
            <person name="Land M."/>
            <person name="Hauser L."/>
            <person name="Chang Y.-J."/>
            <person name="Jeffries C."/>
            <person name="Kyrpides N."/>
            <person name="Ivanova N."/>
            <person name="Mikhailova N."/>
            <person name="Blumer-Schuette S.E."/>
            <person name="Kelly R.M."/>
            <person name="Woyke T."/>
        </authorList>
    </citation>
    <scope>NUCLEOTIDE SEQUENCE</scope>
    <source>
        <strain>108</strain>
    </source>
</reference>
<dbReference type="RefSeq" id="WP_013402443.1">
    <property type="nucleotide sequence ID" value="NC_014652.1"/>
</dbReference>
<dbReference type="KEGG" id="chd:Calhy_0492"/>
<dbReference type="InterPro" id="IPR050490">
    <property type="entry name" value="Bact_solute-bd_prot1"/>
</dbReference>
<dbReference type="PANTHER" id="PTHR43649:SF33">
    <property type="entry name" value="POLYGALACTURONAN_RHAMNOGALACTURONAN-BINDING PROTEIN YTCQ"/>
    <property type="match status" value="1"/>
</dbReference>
<dbReference type="Pfam" id="PF13416">
    <property type="entry name" value="SBP_bac_8"/>
    <property type="match status" value="1"/>
</dbReference>